<evidence type="ECO:0000313" key="3">
    <source>
        <dbReference type="Proteomes" id="UP000183809"/>
    </source>
</evidence>
<gene>
    <name evidence="2" type="ORF">BKCO1_5300081</name>
</gene>
<name>A0A1J9QQ47_9PEZI</name>
<dbReference type="EMBL" id="MNUE01000053">
    <property type="protein sequence ID" value="OJD31046.1"/>
    <property type="molecule type" value="Genomic_DNA"/>
</dbReference>
<reference evidence="2 3" key="1">
    <citation type="submission" date="2016-10" db="EMBL/GenBank/DDBJ databases">
        <title>Proteomics and genomics reveal pathogen-plant mechanisms compatible with a hemibiotrophic lifestyle of Diplodia corticola.</title>
        <authorList>
            <person name="Fernandes I."/>
            <person name="De Jonge R."/>
            <person name="Van De Peer Y."/>
            <person name="Devreese B."/>
            <person name="Alves A."/>
            <person name="Esteves A.C."/>
        </authorList>
    </citation>
    <scope>NUCLEOTIDE SEQUENCE [LARGE SCALE GENOMIC DNA]</scope>
    <source>
        <strain evidence="2 3">CBS 112549</strain>
    </source>
</reference>
<feature type="compositionally biased region" description="Basic and acidic residues" evidence="1">
    <location>
        <begin position="474"/>
        <end position="489"/>
    </location>
</feature>
<feature type="region of interest" description="Disordered" evidence="1">
    <location>
        <begin position="445"/>
        <end position="489"/>
    </location>
</feature>
<sequence length="526" mass="56941">MDNQHANEVPPPQHVGGSTLQFVVKVFRAPQHVNQGFTLQGVVHVFGTQQPVNQGVMLQEIGHILEAQQRANEGAPPQHNEGSPPQHSEGASPQHSEGASPQYNGVPDPEHHSNRAETGSPPEQLTNRVGVAHPIQHPQPINRHYHMSLPNQLDSPEHFDSEPHPLYHSNNARADLPPQDANSMETDHTEHLDAAHGGSSQQTPSQQYSPAHMYELREDTWLAASQDGAEAHAGPSGNPSQAIPQGDTEAHSGSSGDSSQATSEGGTEARSGSSGDSSQATSEDSAEADDRIPDIPPAPRSQHGAEAHDENSAMYPLTVHEPLYSQGNRRRGFRRWKSARLFLLLVITCAVIARNHSKAVQAQASCDSDVCWSGVDWMALCDDDGVLVDWDCLETGEPDMGPVPDCKPETLVEPLPETSKRAKDPVRGFAEAVLAIPRLDYTGLFKGHPSRSETRVQRTPAEETPAEETPAEETPAKETPAKETPAKETQMRHFTGVVIKISVWDMAKASFWLGVAVAVMADMIIG</sequence>
<comment type="caution">
    <text evidence="2">The sequence shown here is derived from an EMBL/GenBank/DDBJ whole genome shotgun (WGS) entry which is preliminary data.</text>
</comment>
<dbReference type="Proteomes" id="UP000183809">
    <property type="component" value="Unassembled WGS sequence"/>
</dbReference>
<feature type="compositionally biased region" description="Polar residues" evidence="1">
    <location>
        <begin position="80"/>
        <end position="103"/>
    </location>
</feature>
<feature type="compositionally biased region" description="Low complexity" evidence="1">
    <location>
        <begin position="252"/>
        <end position="283"/>
    </location>
</feature>
<feature type="region of interest" description="Disordered" evidence="1">
    <location>
        <begin position="141"/>
        <end position="188"/>
    </location>
</feature>
<feature type="region of interest" description="Disordered" evidence="1">
    <location>
        <begin position="227"/>
        <end position="314"/>
    </location>
</feature>
<dbReference type="RefSeq" id="XP_020127306.1">
    <property type="nucleotide sequence ID" value="XM_020277193.1"/>
</dbReference>
<feature type="compositionally biased region" description="Basic and acidic residues" evidence="1">
    <location>
        <begin position="155"/>
        <end position="165"/>
    </location>
</feature>
<proteinExistence type="predicted"/>
<dbReference type="AlphaFoldDB" id="A0A1J9QQ47"/>
<evidence type="ECO:0000256" key="1">
    <source>
        <dbReference type="SAM" id="MobiDB-lite"/>
    </source>
</evidence>
<protein>
    <submittedName>
        <fullName evidence="2">Uncharacterized protein</fullName>
    </submittedName>
</protein>
<feature type="region of interest" description="Disordered" evidence="1">
    <location>
        <begin position="70"/>
        <end position="126"/>
    </location>
</feature>
<evidence type="ECO:0000313" key="2">
    <source>
        <dbReference type="EMBL" id="OJD31046.1"/>
    </source>
</evidence>
<organism evidence="2 3">
    <name type="scientific">Diplodia corticola</name>
    <dbReference type="NCBI Taxonomy" id="236234"/>
    <lineage>
        <taxon>Eukaryota</taxon>
        <taxon>Fungi</taxon>
        <taxon>Dikarya</taxon>
        <taxon>Ascomycota</taxon>
        <taxon>Pezizomycotina</taxon>
        <taxon>Dothideomycetes</taxon>
        <taxon>Dothideomycetes incertae sedis</taxon>
        <taxon>Botryosphaeriales</taxon>
        <taxon>Botryosphaeriaceae</taxon>
        <taxon>Diplodia</taxon>
    </lineage>
</organism>
<accession>A0A1J9QQ47</accession>
<keyword evidence="3" id="KW-1185">Reference proteome</keyword>
<dbReference type="GeneID" id="31017454"/>